<dbReference type="Gene3D" id="3.30.70.580">
    <property type="entry name" value="Pseudouridine synthase I, catalytic domain, N-terminal subdomain"/>
    <property type="match status" value="1"/>
</dbReference>
<comment type="catalytic activity">
    <reaction evidence="4 7">
        <text>uridine(38/39/40) in tRNA = pseudouridine(38/39/40) in tRNA</text>
        <dbReference type="Rhea" id="RHEA:22376"/>
        <dbReference type="Rhea" id="RHEA-COMP:10085"/>
        <dbReference type="Rhea" id="RHEA-COMP:10087"/>
        <dbReference type="ChEBI" id="CHEBI:65314"/>
        <dbReference type="ChEBI" id="CHEBI:65315"/>
        <dbReference type="EC" id="5.4.99.12"/>
    </reaction>
</comment>
<feature type="compositionally biased region" description="Basic and acidic residues" evidence="8">
    <location>
        <begin position="280"/>
        <end position="294"/>
    </location>
</feature>
<evidence type="ECO:0000313" key="10">
    <source>
        <dbReference type="EMBL" id="SJM71260.1"/>
    </source>
</evidence>
<keyword evidence="2 4" id="KW-0819">tRNA processing</keyword>
<dbReference type="Gene3D" id="3.30.70.660">
    <property type="entry name" value="Pseudouridine synthase I, catalytic domain, C-terminal subdomain"/>
    <property type="match status" value="1"/>
</dbReference>
<evidence type="ECO:0000256" key="5">
    <source>
        <dbReference type="PIRSR" id="PIRSR001430-1"/>
    </source>
</evidence>
<gene>
    <name evidence="4" type="primary">truA</name>
    <name evidence="10" type="ORF">FM101_13145</name>
</gene>
<feature type="active site" description="Nucleophile" evidence="4 5">
    <location>
        <position position="62"/>
    </location>
</feature>
<dbReference type="EC" id="5.4.99.12" evidence="4"/>
<comment type="similarity">
    <text evidence="1 4 7">Belongs to the tRNA pseudouridine synthase TruA family.</text>
</comment>
<dbReference type="HAMAP" id="MF_00171">
    <property type="entry name" value="TruA"/>
    <property type="match status" value="1"/>
</dbReference>
<dbReference type="InterPro" id="IPR020095">
    <property type="entry name" value="PsdUridine_synth_TruA_C"/>
</dbReference>
<dbReference type="InterPro" id="IPR020094">
    <property type="entry name" value="TruA/RsuA/RluB/E/F_N"/>
</dbReference>
<dbReference type="PANTHER" id="PTHR11142">
    <property type="entry name" value="PSEUDOURIDYLATE SYNTHASE"/>
    <property type="match status" value="1"/>
</dbReference>
<name>A0A1R4GSL6_9MICC</name>
<dbReference type="GO" id="GO:0016829">
    <property type="term" value="F:lyase activity"/>
    <property type="evidence" value="ECO:0007669"/>
    <property type="project" value="UniProtKB-KW"/>
</dbReference>
<dbReference type="EMBL" id="FUHW01000044">
    <property type="protein sequence ID" value="SJM71260.1"/>
    <property type="molecule type" value="Genomic_DNA"/>
</dbReference>
<dbReference type="Pfam" id="PF01416">
    <property type="entry name" value="PseudoU_synth_1"/>
    <property type="match status" value="1"/>
</dbReference>
<evidence type="ECO:0000256" key="6">
    <source>
        <dbReference type="PIRSR" id="PIRSR001430-2"/>
    </source>
</evidence>
<sequence>MAGANTVEPATVRIRLRLAYDGSGFSGWATQPGRRTVQGSLEEALGLLFRRAVRTTVAGRTDAGVHARGQVAHFDLTEAEYRALPRGKNLTEDEALLRRVRGVTSRIGGEVFVHEARAAADGFDARFSALWRRYSYRIADGQHRWDPLTRSTTLWHPRELDPGLLNAEAQVALGRHDFLSYCRPKNFATTIRTLEAFTFTRAEDGTLVASLQADAFCHNMVRTLIGAVLRVGDGEEAPGWVERRIAEPIRDHRTRMAAPHPLVLEQVAYPEDDQLGLRAETTRARRRPEDLQRS</sequence>
<evidence type="ECO:0000256" key="8">
    <source>
        <dbReference type="SAM" id="MobiDB-lite"/>
    </source>
</evidence>
<dbReference type="GO" id="GO:0003723">
    <property type="term" value="F:RNA binding"/>
    <property type="evidence" value="ECO:0007669"/>
    <property type="project" value="InterPro"/>
</dbReference>
<accession>A0A1R4GSL6</accession>
<feature type="domain" description="Pseudouridine synthase I TruA alpha/beta" evidence="9">
    <location>
        <begin position="172"/>
        <end position="270"/>
    </location>
</feature>
<evidence type="ECO:0000256" key="7">
    <source>
        <dbReference type="RuleBase" id="RU003792"/>
    </source>
</evidence>
<dbReference type="GO" id="GO:0160147">
    <property type="term" value="F:tRNA pseudouridine(38-40) synthase activity"/>
    <property type="evidence" value="ECO:0007669"/>
    <property type="project" value="UniProtKB-EC"/>
</dbReference>
<feature type="region of interest" description="Disordered" evidence="8">
    <location>
        <begin position="274"/>
        <end position="294"/>
    </location>
</feature>
<keyword evidence="3 4" id="KW-0413">Isomerase</keyword>
<comment type="caution">
    <text evidence="4">Lacks conserved residue(s) required for the propagation of feature annotation.</text>
</comment>
<evidence type="ECO:0000256" key="3">
    <source>
        <dbReference type="ARBA" id="ARBA00023235"/>
    </source>
</evidence>
<comment type="function">
    <text evidence="4">Formation of pseudouridine at positions 38, 39 and 40 in the anticodon stem and loop of transfer RNAs.</text>
</comment>
<dbReference type="InterPro" id="IPR020103">
    <property type="entry name" value="PsdUridine_synth_cat_dom_sf"/>
</dbReference>
<evidence type="ECO:0000256" key="1">
    <source>
        <dbReference type="ARBA" id="ARBA00009375"/>
    </source>
</evidence>
<dbReference type="PANTHER" id="PTHR11142:SF0">
    <property type="entry name" value="TRNA PSEUDOURIDINE SYNTHASE-LIKE 1"/>
    <property type="match status" value="1"/>
</dbReference>
<proteinExistence type="inferred from homology"/>
<reference evidence="10 11" key="1">
    <citation type="submission" date="2017-02" db="EMBL/GenBank/DDBJ databases">
        <authorList>
            <person name="Peterson S.W."/>
        </authorList>
    </citation>
    <scope>NUCLEOTIDE SEQUENCE [LARGE SCALE GENOMIC DNA]</scope>
    <source>
        <strain evidence="10 11">B Ar 00.02</strain>
    </source>
</reference>
<evidence type="ECO:0000259" key="9">
    <source>
        <dbReference type="Pfam" id="PF01416"/>
    </source>
</evidence>
<dbReference type="InterPro" id="IPR020097">
    <property type="entry name" value="PsdUridine_synth_TruA_a/b_dom"/>
</dbReference>
<keyword evidence="11" id="KW-1185">Reference proteome</keyword>
<organism evidence="10 11">
    <name type="scientific">Arthrobacter rhombi</name>
    <dbReference type="NCBI Taxonomy" id="71253"/>
    <lineage>
        <taxon>Bacteria</taxon>
        <taxon>Bacillati</taxon>
        <taxon>Actinomycetota</taxon>
        <taxon>Actinomycetes</taxon>
        <taxon>Micrococcales</taxon>
        <taxon>Micrococcaceae</taxon>
        <taxon>Arthrobacter</taxon>
    </lineage>
</organism>
<keyword evidence="10" id="KW-0456">Lyase</keyword>
<dbReference type="PIRSF" id="PIRSF001430">
    <property type="entry name" value="tRNA_psdUrid_synth"/>
    <property type="match status" value="1"/>
</dbReference>
<dbReference type="Proteomes" id="UP000195913">
    <property type="component" value="Unassembled WGS sequence"/>
</dbReference>
<protein>
    <recommendedName>
        <fullName evidence="4">tRNA pseudouridine synthase A</fullName>
        <ecNumber evidence="4">5.4.99.12</ecNumber>
    </recommendedName>
    <alternativeName>
        <fullName evidence="4">tRNA pseudouridine(38-40) synthase</fullName>
    </alternativeName>
    <alternativeName>
        <fullName evidence="4">tRNA pseudouridylate synthase I</fullName>
    </alternativeName>
    <alternativeName>
        <fullName evidence="4">tRNA-uridine isomerase I</fullName>
    </alternativeName>
</protein>
<dbReference type="InterPro" id="IPR001406">
    <property type="entry name" value="PsdUridine_synth_TruA"/>
</dbReference>
<feature type="binding site" evidence="4 6">
    <location>
        <position position="134"/>
    </location>
    <ligand>
        <name>substrate</name>
    </ligand>
</feature>
<dbReference type="CDD" id="cd02570">
    <property type="entry name" value="PseudoU_synth_EcTruA"/>
    <property type="match status" value="1"/>
</dbReference>
<evidence type="ECO:0000256" key="4">
    <source>
        <dbReference type="HAMAP-Rule" id="MF_00171"/>
    </source>
</evidence>
<evidence type="ECO:0000256" key="2">
    <source>
        <dbReference type="ARBA" id="ARBA00022694"/>
    </source>
</evidence>
<evidence type="ECO:0000313" key="11">
    <source>
        <dbReference type="Proteomes" id="UP000195913"/>
    </source>
</evidence>
<dbReference type="GO" id="GO:0031119">
    <property type="term" value="P:tRNA pseudouridine synthesis"/>
    <property type="evidence" value="ECO:0007669"/>
    <property type="project" value="UniProtKB-UniRule"/>
</dbReference>
<dbReference type="SUPFAM" id="SSF55120">
    <property type="entry name" value="Pseudouridine synthase"/>
    <property type="match status" value="1"/>
</dbReference>
<dbReference type="AlphaFoldDB" id="A0A1R4GSL6"/>
<comment type="subunit">
    <text evidence="4">Homodimer.</text>
</comment>